<dbReference type="GO" id="GO:0005230">
    <property type="term" value="F:extracellular ligand-gated monoatomic ion channel activity"/>
    <property type="evidence" value="ECO:0007669"/>
    <property type="project" value="UniProtKB-ARBA"/>
</dbReference>
<dbReference type="WBParaSite" id="jg4861">
    <property type="protein sequence ID" value="jg4861"/>
    <property type="gene ID" value="jg4861"/>
</dbReference>
<dbReference type="InterPro" id="IPR038050">
    <property type="entry name" value="Neuro_actylchol_rec"/>
</dbReference>
<dbReference type="PRINTS" id="PR00253">
    <property type="entry name" value="GABAARECEPTR"/>
</dbReference>
<evidence type="ECO:0000313" key="4">
    <source>
        <dbReference type="Proteomes" id="UP000887574"/>
    </source>
</evidence>
<feature type="transmembrane region" description="Helical" evidence="2">
    <location>
        <begin position="37"/>
        <end position="57"/>
    </location>
</feature>
<accession>A0A915EDZ8</accession>
<dbReference type="CDD" id="cd19049">
    <property type="entry name" value="LGIC_TM_anion"/>
    <property type="match status" value="1"/>
</dbReference>
<dbReference type="InterPro" id="IPR036719">
    <property type="entry name" value="Neuro-gated_channel_TM_sf"/>
</dbReference>
<dbReference type="PANTHER" id="PTHR18945">
    <property type="entry name" value="NEUROTRANSMITTER GATED ION CHANNEL"/>
    <property type="match status" value="1"/>
</dbReference>
<feature type="domain" description="Neurotransmitter-gated ion-channel transmembrane" evidence="3">
    <location>
        <begin position="42"/>
        <end position="248"/>
    </location>
</feature>
<dbReference type="InterPro" id="IPR006028">
    <property type="entry name" value="GABAA/Glycine_rcpt"/>
</dbReference>
<dbReference type="AlphaFoldDB" id="A0A915EDZ8"/>
<reference evidence="5" key="1">
    <citation type="submission" date="2022-11" db="UniProtKB">
        <authorList>
            <consortium name="WormBaseParasite"/>
        </authorList>
    </citation>
    <scope>IDENTIFICATION</scope>
</reference>
<feature type="region of interest" description="Disordered" evidence="1">
    <location>
        <begin position="293"/>
        <end position="313"/>
    </location>
</feature>
<evidence type="ECO:0000259" key="3">
    <source>
        <dbReference type="Pfam" id="PF02932"/>
    </source>
</evidence>
<dbReference type="Pfam" id="PF02932">
    <property type="entry name" value="Neur_chan_memb"/>
    <property type="match status" value="1"/>
</dbReference>
<feature type="transmembrane region" description="Helical" evidence="2">
    <location>
        <begin position="235"/>
        <end position="255"/>
    </location>
</feature>
<keyword evidence="4" id="KW-1185">Reference proteome</keyword>
<evidence type="ECO:0000256" key="1">
    <source>
        <dbReference type="SAM" id="MobiDB-lite"/>
    </source>
</evidence>
<dbReference type="GO" id="GO:0016020">
    <property type="term" value="C:membrane"/>
    <property type="evidence" value="ECO:0007669"/>
    <property type="project" value="InterPro"/>
</dbReference>
<evidence type="ECO:0000313" key="5">
    <source>
        <dbReference type="WBParaSite" id="jg4861"/>
    </source>
</evidence>
<proteinExistence type="predicted"/>
<keyword evidence="2" id="KW-1133">Transmembrane helix</keyword>
<sequence>MRLRTIIPRLRNDTYATGVWSCATAEFIVDRELMHHIIQSFLPSSLIVVISWFSFWLDVESVPATQNSAERMTLPQSSYVKASDVFGGACMAFVFSAMIEFTIVNYCTRRKHSSERLTSRVDHGEDKSIYETHSSPYSKRMLLQEQTLQVSDIDHYATDGTETTINGGTAFRGIKLEEDNEESKSDQPVMFRKIPSFASFSITKNSASRKEDGGKTPRVELNRKEAQSIDRKCRVYFPLAFLLFNICYCSAASMLPRTDSFPVSEFIFRLLFRQLKAEQPVIGSQIAIKGNSHTSTISSPQQPIKGSTSISNSQSQTLYPKASIINQPVLTPEAKRRFIFSGFELINAETSNVLCHRTVVSPAGFVLRLYGIGQVQSVGIYPVQSPASGLSIQNSVQQLRQFSSSMQQWESIQLQCQSSVSAREVQSVASSQRFSAKLQKRNCQICCSYSIYWSVHLLALMVSSYFQDFQLVFPASSQEEELPAAQSPDS</sequence>
<dbReference type="InterPro" id="IPR006029">
    <property type="entry name" value="Neurotrans-gated_channel_TM"/>
</dbReference>
<keyword evidence="2" id="KW-0472">Membrane</keyword>
<dbReference type="Gene3D" id="1.20.58.390">
    <property type="entry name" value="Neurotransmitter-gated ion-channel transmembrane domain"/>
    <property type="match status" value="1"/>
</dbReference>
<dbReference type="InterPro" id="IPR006201">
    <property type="entry name" value="Neur_channel"/>
</dbReference>
<dbReference type="SUPFAM" id="SSF90112">
    <property type="entry name" value="Neurotransmitter-gated ion-channel transmembrane pore"/>
    <property type="match status" value="1"/>
</dbReference>
<evidence type="ECO:0000256" key="2">
    <source>
        <dbReference type="SAM" id="Phobius"/>
    </source>
</evidence>
<keyword evidence="2" id="KW-0812">Transmembrane</keyword>
<dbReference type="Proteomes" id="UP000887574">
    <property type="component" value="Unplaced"/>
</dbReference>
<feature type="transmembrane region" description="Helical" evidence="2">
    <location>
        <begin position="85"/>
        <end position="107"/>
    </location>
</feature>
<name>A0A915EDZ8_9BILA</name>
<dbReference type="GO" id="GO:0004888">
    <property type="term" value="F:transmembrane signaling receptor activity"/>
    <property type="evidence" value="ECO:0007669"/>
    <property type="project" value="InterPro"/>
</dbReference>
<organism evidence="4 5">
    <name type="scientific">Ditylenchus dipsaci</name>
    <dbReference type="NCBI Taxonomy" id="166011"/>
    <lineage>
        <taxon>Eukaryota</taxon>
        <taxon>Metazoa</taxon>
        <taxon>Ecdysozoa</taxon>
        <taxon>Nematoda</taxon>
        <taxon>Chromadorea</taxon>
        <taxon>Rhabditida</taxon>
        <taxon>Tylenchina</taxon>
        <taxon>Tylenchomorpha</taxon>
        <taxon>Sphaerularioidea</taxon>
        <taxon>Anguinidae</taxon>
        <taxon>Anguininae</taxon>
        <taxon>Ditylenchus</taxon>
    </lineage>
</organism>
<protein>
    <submittedName>
        <fullName evidence="5">Neurotransmitter-gated ion-channel transmembrane domain-containing protein</fullName>
    </submittedName>
</protein>